<dbReference type="KEGG" id="muc:MuYL_1211"/>
<dbReference type="Gene3D" id="1.20.5.320">
    <property type="entry name" value="6-Phosphogluconate Dehydrogenase, domain 3"/>
    <property type="match status" value="1"/>
</dbReference>
<dbReference type="InterPro" id="IPR008160">
    <property type="entry name" value="Collagen"/>
</dbReference>
<accession>A0A223NUC6</accession>
<protein>
    <recommendedName>
        <fullName evidence="4">Collagen triple helix repeat-containing protein</fullName>
    </recommendedName>
</protein>
<evidence type="ECO:0000256" key="1">
    <source>
        <dbReference type="SAM" id="MobiDB-lite"/>
    </source>
</evidence>
<dbReference type="EMBL" id="CP022743">
    <property type="protein sequence ID" value="ASU33111.1"/>
    <property type="molecule type" value="Genomic_DNA"/>
</dbReference>
<dbReference type="Pfam" id="PF01391">
    <property type="entry name" value="Collagen"/>
    <property type="match status" value="1"/>
</dbReference>
<evidence type="ECO:0000313" key="3">
    <source>
        <dbReference type="Proteomes" id="UP000215002"/>
    </source>
</evidence>
<keyword evidence="3" id="KW-1185">Reference proteome</keyword>
<evidence type="ECO:0008006" key="4">
    <source>
        <dbReference type="Google" id="ProtNLM"/>
    </source>
</evidence>
<proteinExistence type="predicted"/>
<evidence type="ECO:0000313" key="2">
    <source>
        <dbReference type="EMBL" id="ASU33111.1"/>
    </source>
</evidence>
<dbReference type="AlphaFoldDB" id="A0A223NUC6"/>
<name>A0A223NUC6_9SPHI</name>
<organism evidence="2 3">
    <name type="scientific">Mucilaginibacter xinganensis</name>
    <dbReference type="NCBI Taxonomy" id="1234841"/>
    <lineage>
        <taxon>Bacteria</taxon>
        <taxon>Pseudomonadati</taxon>
        <taxon>Bacteroidota</taxon>
        <taxon>Sphingobacteriia</taxon>
        <taxon>Sphingobacteriales</taxon>
        <taxon>Sphingobacteriaceae</taxon>
        <taxon>Mucilaginibacter</taxon>
    </lineage>
</organism>
<reference evidence="2 3" key="1">
    <citation type="submission" date="2017-08" db="EMBL/GenBank/DDBJ databases">
        <title>Complete genome sequence of Mucilaginibacter sp. strain BJC16-A31.</title>
        <authorList>
            <consortium name="Henan University of Science and Technology"/>
            <person name="You X."/>
        </authorList>
    </citation>
    <scope>NUCLEOTIDE SEQUENCE [LARGE SCALE GENOMIC DNA]</scope>
    <source>
        <strain evidence="2 3">BJC16-A31</strain>
    </source>
</reference>
<dbReference type="Proteomes" id="UP000215002">
    <property type="component" value="Chromosome"/>
</dbReference>
<gene>
    <name evidence="2" type="ORF">MuYL_1211</name>
</gene>
<feature type="region of interest" description="Disordered" evidence="1">
    <location>
        <begin position="46"/>
        <end position="79"/>
    </location>
</feature>
<sequence>MPFCNGDVFIIIFFIMKRKYYVFALVFLTIFAGCAKDGGIGPAGPNGPQGIAGVNGPAGVPGPTGPRGPTGPAGPKGATGVPGTVTAIYSDWKVATNDFFDNVSQPGVDIWHVPVPEITASVLSGGLVVVYCKSDGTTINTFPFETHYGVTGALVFMEWTADATPGNIVLTMTYTNLYEFDRDNTHISITYRYLIIPGNIVHSMGSINIKNYTQVKEALHLPD</sequence>